<feature type="compositionally biased region" description="Polar residues" evidence="1">
    <location>
        <begin position="44"/>
        <end position="54"/>
    </location>
</feature>
<evidence type="ECO:0000313" key="2">
    <source>
        <dbReference type="EMBL" id="KAK9532806.1"/>
    </source>
</evidence>
<comment type="caution">
    <text evidence="2">The sequence shown here is derived from an EMBL/GenBank/DDBJ whole genome shotgun (WGS) entry which is preliminary data.</text>
</comment>
<sequence>MLSRTVPWRSPSQSSPTHYSTLMAKNTGGEGARMFEPLAKWTDDTSFSGHTPHSSPLPVFTHSSSSPMKD</sequence>
<feature type="region of interest" description="Disordered" evidence="1">
    <location>
        <begin position="44"/>
        <end position="70"/>
    </location>
</feature>
<reference evidence="2 3" key="1">
    <citation type="journal article" date="2024" name="Genome Biol. Evol.">
        <title>Chromosome-level genome assembly of the viviparous eelpout Zoarces viviparus.</title>
        <authorList>
            <person name="Fuhrmann N."/>
            <person name="Brasseur M.V."/>
            <person name="Bakowski C.E."/>
            <person name="Podsiadlowski L."/>
            <person name="Prost S."/>
            <person name="Krehenwinkel H."/>
            <person name="Mayer C."/>
        </authorList>
    </citation>
    <scope>NUCLEOTIDE SEQUENCE [LARGE SCALE GENOMIC DNA]</scope>
    <source>
        <strain evidence="2">NO-MEL_2022_Ind0_liver</strain>
    </source>
</reference>
<name>A0AAW1FD77_ZOAVI</name>
<protein>
    <submittedName>
        <fullName evidence="2">Uncharacterized protein</fullName>
    </submittedName>
</protein>
<dbReference type="Proteomes" id="UP001488805">
    <property type="component" value="Unassembled WGS sequence"/>
</dbReference>
<evidence type="ECO:0000313" key="3">
    <source>
        <dbReference type="Proteomes" id="UP001488805"/>
    </source>
</evidence>
<organism evidence="2 3">
    <name type="scientific">Zoarces viviparus</name>
    <name type="common">Viviparous eelpout</name>
    <name type="synonym">Blennius viviparus</name>
    <dbReference type="NCBI Taxonomy" id="48416"/>
    <lineage>
        <taxon>Eukaryota</taxon>
        <taxon>Metazoa</taxon>
        <taxon>Chordata</taxon>
        <taxon>Craniata</taxon>
        <taxon>Vertebrata</taxon>
        <taxon>Euteleostomi</taxon>
        <taxon>Actinopterygii</taxon>
        <taxon>Neopterygii</taxon>
        <taxon>Teleostei</taxon>
        <taxon>Neoteleostei</taxon>
        <taxon>Acanthomorphata</taxon>
        <taxon>Eupercaria</taxon>
        <taxon>Perciformes</taxon>
        <taxon>Cottioidei</taxon>
        <taxon>Zoarcales</taxon>
        <taxon>Zoarcidae</taxon>
        <taxon>Zoarcinae</taxon>
        <taxon>Zoarces</taxon>
    </lineage>
</organism>
<proteinExistence type="predicted"/>
<dbReference type="EMBL" id="JBCEZU010000078">
    <property type="protein sequence ID" value="KAK9532806.1"/>
    <property type="molecule type" value="Genomic_DNA"/>
</dbReference>
<dbReference type="AlphaFoldDB" id="A0AAW1FD77"/>
<feature type="compositionally biased region" description="Polar residues" evidence="1">
    <location>
        <begin position="61"/>
        <end position="70"/>
    </location>
</feature>
<accession>A0AAW1FD77</accession>
<keyword evidence="3" id="KW-1185">Reference proteome</keyword>
<evidence type="ECO:0000256" key="1">
    <source>
        <dbReference type="SAM" id="MobiDB-lite"/>
    </source>
</evidence>
<gene>
    <name evidence="2" type="ORF">VZT92_010173</name>
</gene>